<dbReference type="Pfam" id="PF08545">
    <property type="entry name" value="ACP_syn_III"/>
    <property type="match status" value="1"/>
</dbReference>
<evidence type="ECO:0000313" key="6">
    <source>
        <dbReference type="Proteomes" id="UP000464330"/>
    </source>
</evidence>
<dbReference type="PANTHER" id="PTHR34069">
    <property type="entry name" value="3-OXOACYL-[ACYL-CARRIER-PROTEIN] SYNTHASE 3"/>
    <property type="match status" value="1"/>
</dbReference>
<evidence type="ECO:0000259" key="3">
    <source>
        <dbReference type="Pfam" id="PF08541"/>
    </source>
</evidence>
<dbReference type="InterPro" id="IPR013751">
    <property type="entry name" value="ACP_syn_III_N"/>
</dbReference>
<dbReference type="RefSeq" id="WP_024094817.1">
    <property type="nucleotide sequence ID" value="NZ_CP019651.1"/>
</dbReference>
<dbReference type="EC" id="2.3.1.180" evidence="5"/>
<keyword evidence="1 5" id="KW-0808">Transferase</keyword>
<dbReference type="InterPro" id="IPR013747">
    <property type="entry name" value="ACP_syn_III_C"/>
</dbReference>
<evidence type="ECO:0000259" key="4">
    <source>
        <dbReference type="Pfam" id="PF08545"/>
    </source>
</evidence>
<dbReference type="CDD" id="cd00830">
    <property type="entry name" value="KAS_III"/>
    <property type="match status" value="1"/>
</dbReference>
<keyword evidence="2 5" id="KW-0012">Acyltransferase</keyword>
<feature type="domain" description="Beta-ketoacyl-[acyl-carrier-protein] synthase III N-terminal" evidence="4">
    <location>
        <begin position="83"/>
        <end position="145"/>
    </location>
</feature>
<evidence type="ECO:0000256" key="2">
    <source>
        <dbReference type="ARBA" id="ARBA00023315"/>
    </source>
</evidence>
<dbReference type="EMBL" id="CP019717">
    <property type="protein sequence ID" value="QHZ53007.1"/>
    <property type="molecule type" value="Genomic_DNA"/>
</dbReference>
<dbReference type="SUPFAM" id="SSF53901">
    <property type="entry name" value="Thiolase-like"/>
    <property type="match status" value="1"/>
</dbReference>
<dbReference type="GO" id="GO:0044550">
    <property type="term" value="P:secondary metabolite biosynthetic process"/>
    <property type="evidence" value="ECO:0007669"/>
    <property type="project" value="TreeGrafter"/>
</dbReference>
<evidence type="ECO:0000313" key="5">
    <source>
        <dbReference type="EMBL" id="QHZ53007.1"/>
    </source>
</evidence>
<dbReference type="GO" id="GO:0004315">
    <property type="term" value="F:3-oxoacyl-[acyl-carrier-protein] synthase activity"/>
    <property type="evidence" value="ECO:0007669"/>
    <property type="project" value="InterPro"/>
</dbReference>
<reference evidence="5 6" key="1">
    <citation type="journal article" date="2020" name="Int. J. Med. Microbiol.">
        <title>Discovery of Paenibacillus larvae ERIC V: Phenotypic and genomic comparison to genotypes ERIC I-IV reveal different inventories of virulence factors which correlate with epidemiological prevalences of American Foulbrood.</title>
        <authorList>
            <person name="Beims H."/>
            <person name="Bunk B."/>
            <person name="Erler S."/>
            <person name="Mohr K.I."/>
            <person name="Sproer C."/>
            <person name="Pradella S."/>
            <person name="Gunther G."/>
            <person name="Rohde M."/>
            <person name="von der Ohe W."/>
            <person name="Steinert M."/>
        </authorList>
    </citation>
    <scope>NUCLEOTIDE SEQUENCE [LARGE SCALE GENOMIC DNA]</scope>
    <source>
        <strain evidence="5">Eric_V</strain>
    </source>
</reference>
<name>A0A6C0QX20_9BACL</name>
<dbReference type="Proteomes" id="UP000464330">
    <property type="component" value="Chromosome"/>
</dbReference>
<dbReference type="InterPro" id="IPR016039">
    <property type="entry name" value="Thiolase-like"/>
</dbReference>
<protein>
    <submittedName>
        <fullName evidence="5">3-oxoacyl-[acyl-carrier-protein] synthase 3 protein 2</fullName>
        <ecNumber evidence="5">2.3.1.180</ecNumber>
    </submittedName>
</protein>
<dbReference type="NCBIfam" id="NF006829">
    <property type="entry name" value="PRK09352.1"/>
    <property type="match status" value="1"/>
</dbReference>
<feature type="domain" description="Beta-ketoacyl-[acyl-carrier-protein] synthase III C-terminal" evidence="3">
    <location>
        <begin position="199"/>
        <end position="288"/>
    </location>
</feature>
<proteinExistence type="predicted"/>
<gene>
    <name evidence="5" type="primary">fabH2</name>
    <name evidence="5" type="ORF">ERICV_03916</name>
</gene>
<organism evidence="5 6">
    <name type="scientific">Paenibacillus larvae subsp. larvae</name>
    <dbReference type="NCBI Taxonomy" id="147375"/>
    <lineage>
        <taxon>Bacteria</taxon>
        <taxon>Bacillati</taxon>
        <taxon>Bacillota</taxon>
        <taxon>Bacilli</taxon>
        <taxon>Bacillales</taxon>
        <taxon>Paenibacillaceae</taxon>
        <taxon>Paenibacillus</taxon>
    </lineage>
</organism>
<dbReference type="Pfam" id="PF08541">
    <property type="entry name" value="ACP_syn_III_C"/>
    <property type="match status" value="1"/>
</dbReference>
<evidence type="ECO:0000256" key="1">
    <source>
        <dbReference type="ARBA" id="ARBA00022679"/>
    </source>
</evidence>
<sequence length="288" mass="31690">MEFHTSDEWIVQRTGIRERRITTETEFTSHLCIRAVENLLESYGGSLEDVDLILVATHTPDVPFPSVASLVQKHFDVRHTGALDVNATCAGFTYALHMANSLITAGLHNKILVIGADTLSKITDYTDRTTCILFDDGAGAFLAHHLGSDGKGGIHLYRARLADQLDGYPLAGEGNLVQNCREVYRFAVSTVPKGVNTLLEQAELEAKDIDWFIPHSANLRIIEVLEERTGIPVEHTLYNLEYFGNTSAASIPLALHIGIKEGKVKKGDRILLYGFGGGYVHGGIIFTW</sequence>
<dbReference type="Gene3D" id="3.40.47.10">
    <property type="match status" value="2"/>
</dbReference>
<dbReference type="GO" id="GO:0006633">
    <property type="term" value="P:fatty acid biosynthetic process"/>
    <property type="evidence" value="ECO:0007669"/>
    <property type="project" value="InterPro"/>
</dbReference>
<dbReference type="AlphaFoldDB" id="A0A6C0QX20"/>
<dbReference type="GO" id="GO:0033818">
    <property type="term" value="F:beta-ketoacyl-acyl-carrier-protein synthase III activity"/>
    <property type="evidence" value="ECO:0007669"/>
    <property type="project" value="UniProtKB-EC"/>
</dbReference>
<accession>A0A6C0QX20</accession>
<dbReference type="PANTHER" id="PTHR34069:SF2">
    <property type="entry name" value="BETA-KETOACYL-[ACYL-CARRIER-PROTEIN] SYNTHASE III"/>
    <property type="match status" value="1"/>
</dbReference>